<organism evidence="1 2">
    <name type="scientific">Lysinibacillus alkalisoli</name>
    <dbReference type="NCBI Taxonomy" id="1911548"/>
    <lineage>
        <taxon>Bacteria</taxon>
        <taxon>Bacillati</taxon>
        <taxon>Bacillota</taxon>
        <taxon>Bacilli</taxon>
        <taxon>Bacillales</taxon>
        <taxon>Bacillaceae</taxon>
        <taxon>Lysinibacillus</taxon>
    </lineage>
</organism>
<evidence type="ECO:0000313" key="2">
    <source>
        <dbReference type="Proteomes" id="UP000616608"/>
    </source>
</evidence>
<evidence type="ECO:0000313" key="1">
    <source>
        <dbReference type="EMBL" id="GGG22608.1"/>
    </source>
</evidence>
<dbReference type="EMBL" id="BMJT01000004">
    <property type="protein sequence ID" value="GGG22608.1"/>
    <property type="molecule type" value="Genomic_DNA"/>
</dbReference>
<sequence>MLFDDQGMLVKTDRLEQRNVLLLNVLDTTDQAKKHFKRFNEQFTLFTLQDGNDGVKLTHNDTGTVIATYGDLAEGKHKVNQLMTQEGLLQGREMGVNIESRSIER</sequence>
<reference evidence="1" key="2">
    <citation type="submission" date="2020-09" db="EMBL/GenBank/DDBJ databases">
        <authorList>
            <person name="Sun Q."/>
            <person name="Zhou Y."/>
        </authorList>
    </citation>
    <scope>NUCLEOTIDE SEQUENCE</scope>
    <source>
        <strain evidence="1">CGMCC 1.15760</strain>
    </source>
</reference>
<dbReference type="AlphaFoldDB" id="A0A917G4R8"/>
<comment type="caution">
    <text evidence="1">The sequence shown here is derived from an EMBL/GenBank/DDBJ whole genome shotgun (WGS) entry which is preliminary data.</text>
</comment>
<dbReference type="Proteomes" id="UP000616608">
    <property type="component" value="Unassembled WGS sequence"/>
</dbReference>
<proteinExistence type="predicted"/>
<name>A0A917G4R8_9BACI</name>
<gene>
    <name evidence="1" type="ORF">GCM10007425_16350</name>
</gene>
<protein>
    <submittedName>
        <fullName evidence="1">Uncharacterized protein</fullName>
    </submittedName>
</protein>
<accession>A0A917G4R8</accession>
<reference evidence="1" key="1">
    <citation type="journal article" date="2014" name="Int. J. Syst. Evol. Microbiol.">
        <title>Complete genome sequence of Corynebacterium casei LMG S-19264T (=DSM 44701T), isolated from a smear-ripened cheese.</title>
        <authorList>
            <consortium name="US DOE Joint Genome Institute (JGI-PGF)"/>
            <person name="Walter F."/>
            <person name="Albersmeier A."/>
            <person name="Kalinowski J."/>
            <person name="Ruckert C."/>
        </authorList>
    </citation>
    <scope>NUCLEOTIDE SEQUENCE</scope>
    <source>
        <strain evidence="1">CGMCC 1.15760</strain>
    </source>
</reference>
<keyword evidence="2" id="KW-1185">Reference proteome</keyword>